<gene>
    <name evidence="2" type="ORF">CSC94_23545</name>
</gene>
<sequence length="100" mass="11191">MSFNGKIPLLAGAVVLALVRSAVAQDVFIAGIHPDRRPENAPRITEFSKSADWTERAMHGISEPYPSSLGFLADQGAWFTPFNHPGMTDRYDIRNWHHDD</sequence>
<dbReference type="EMBL" id="PDVP01000035">
    <property type="protein sequence ID" value="PHP64588.1"/>
    <property type="molecule type" value="Genomic_DNA"/>
</dbReference>
<keyword evidence="1" id="KW-0732">Signal</keyword>
<dbReference type="RefSeq" id="WP_099308816.1">
    <property type="nucleotide sequence ID" value="NZ_PDVP01000035.1"/>
</dbReference>
<reference evidence="2 3" key="1">
    <citation type="submission" date="2017-10" db="EMBL/GenBank/DDBJ databases">
        <title>Sedimentibacterium mangrovi gen. nov., sp. nov., a novel member of family Phyllobacteriacea isolated from mangrove sediment.</title>
        <authorList>
            <person name="Liao H."/>
            <person name="Tian Y."/>
        </authorList>
    </citation>
    <scope>NUCLEOTIDE SEQUENCE [LARGE SCALE GENOMIC DNA]</scope>
    <source>
        <strain evidence="2 3">X9-2-2</strain>
    </source>
</reference>
<dbReference type="Proteomes" id="UP000221168">
    <property type="component" value="Unassembled WGS sequence"/>
</dbReference>
<dbReference type="OrthoDB" id="5625614at2"/>
<feature type="signal peptide" evidence="1">
    <location>
        <begin position="1"/>
        <end position="24"/>
    </location>
</feature>
<name>A0A2G1QH70_9HYPH</name>
<organism evidence="2 3">
    <name type="scientific">Zhengella mangrovi</name>
    <dbReference type="NCBI Taxonomy" id="1982044"/>
    <lineage>
        <taxon>Bacteria</taxon>
        <taxon>Pseudomonadati</taxon>
        <taxon>Pseudomonadota</taxon>
        <taxon>Alphaproteobacteria</taxon>
        <taxon>Hyphomicrobiales</taxon>
        <taxon>Notoacmeibacteraceae</taxon>
        <taxon>Zhengella</taxon>
    </lineage>
</organism>
<evidence type="ECO:0000313" key="2">
    <source>
        <dbReference type="EMBL" id="PHP64588.1"/>
    </source>
</evidence>
<evidence type="ECO:0000256" key="1">
    <source>
        <dbReference type="SAM" id="SignalP"/>
    </source>
</evidence>
<protein>
    <submittedName>
        <fullName evidence="2">Uncharacterized protein</fullName>
    </submittedName>
</protein>
<evidence type="ECO:0000313" key="3">
    <source>
        <dbReference type="Proteomes" id="UP000221168"/>
    </source>
</evidence>
<feature type="chain" id="PRO_5013961726" evidence="1">
    <location>
        <begin position="25"/>
        <end position="100"/>
    </location>
</feature>
<comment type="caution">
    <text evidence="2">The sequence shown here is derived from an EMBL/GenBank/DDBJ whole genome shotgun (WGS) entry which is preliminary data.</text>
</comment>
<accession>A0A2G1QH70</accession>
<proteinExistence type="predicted"/>
<keyword evidence="3" id="KW-1185">Reference proteome</keyword>
<dbReference type="AlphaFoldDB" id="A0A2G1QH70"/>